<proteinExistence type="predicted"/>
<dbReference type="PATRIC" id="fig|43658.6.peg.1544"/>
<reference evidence="2" key="1">
    <citation type="submission" date="2015-07" db="EMBL/GenBank/DDBJ databases">
        <title>Draft genome sequence of a Pseudoalteromonas rubra strain, OCN096, isolated from Kaneohe Bay, Oahu, Hawaii.</title>
        <authorList>
            <person name="Beurmann S."/>
            <person name="Ushijima B."/>
            <person name="Belcaid M."/>
            <person name="Callahan S.M."/>
            <person name="Aeby G.S."/>
        </authorList>
    </citation>
    <scope>NUCLEOTIDE SEQUENCE [LARGE SCALE GENOMIC DNA]</scope>
    <source>
        <strain evidence="2">OCN096</strain>
    </source>
</reference>
<protein>
    <recommendedName>
        <fullName evidence="3">Condensation domain-containing protein</fullName>
    </recommendedName>
</protein>
<dbReference type="Proteomes" id="UP000036850">
    <property type="component" value="Unassembled WGS sequence"/>
</dbReference>
<accession>A0A0L0ENP2</accession>
<evidence type="ECO:0000313" key="1">
    <source>
        <dbReference type="EMBL" id="KNC66034.1"/>
    </source>
</evidence>
<comment type="caution">
    <text evidence="1">The sequence shown here is derived from an EMBL/GenBank/DDBJ whole genome shotgun (WGS) entry which is preliminary data.</text>
</comment>
<dbReference type="EMBL" id="LFZX01000196">
    <property type="protein sequence ID" value="KNC66034.1"/>
    <property type="molecule type" value="Genomic_DNA"/>
</dbReference>
<sequence length="85" mass="9575">LALDFDGFTLQPEDHGDQEDVIKNMGVSHRVPLNIVAVQSGENLVMNWHYVEGALSDSMITNMLDGFSRILRESEECPPLQRFAE</sequence>
<name>A0A0L0ENP2_9GAMM</name>
<organism evidence="1 2">
    <name type="scientific">Pseudoalteromonas rubra</name>
    <dbReference type="NCBI Taxonomy" id="43658"/>
    <lineage>
        <taxon>Bacteria</taxon>
        <taxon>Pseudomonadati</taxon>
        <taxon>Pseudomonadota</taxon>
        <taxon>Gammaproteobacteria</taxon>
        <taxon>Alteromonadales</taxon>
        <taxon>Pseudoalteromonadaceae</taxon>
        <taxon>Pseudoalteromonas</taxon>
    </lineage>
</organism>
<evidence type="ECO:0000313" key="2">
    <source>
        <dbReference type="Proteomes" id="UP000036850"/>
    </source>
</evidence>
<evidence type="ECO:0008006" key="3">
    <source>
        <dbReference type="Google" id="ProtNLM"/>
    </source>
</evidence>
<dbReference type="AlphaFoldDB" id="A0A0L0ENP2"/>
<feature type="non-terminal residue" evidence="1">
    <location>
        <position position="1"/>
    </location>
</feature>
<dbReference type="SUPFAM" id="SSF52777">
    <property type="entry name" value="CoA-dependent acyltransferases"/>
    <property type="match status" value="1"/>
</dbReference>
<gene>
    <name evidence="1" type="ORF">AC626_19415</name>
</gene>
<dbReference type="Gene3D" id="3.30.559.30">
    <property type="entry name" value="Nonribosomal peptide synthetase, condensation domain"/>
    <property type="match status" value="1"/>
</dbReference>